<dbReference type="Proteomes" id="UP000695000">
    <property type="component" value="Unplaced"/>
</dbReference>
<evidence type="ECO:0000256" key="1">
    <source>
        <dbReference type="SAM" id="Phobius"/>
    </source>
</evidence>
<protein>
    <submittedName>
        <fullName evidence="3">Uncharacterized protein LOC108563024</fullName>
    </submittedName>
</protein>
<dbReference type="GeneID" id="108563024"/>
<name>A0ABM1MR57_NICVS</name>
<reference evidence="3" key="1">
    <citation type="submission" date="2025-08" db="UniProtKB">
        <authorList>
            <consortium name="RefSeq"/>
        </authorList>
    </citation>
    <scope>IDENTIFICATION</scope>
    <source>
        <tissue evidence="3">Whole Larva</tissue>
    </source>
</reference>
<keyword evidence="1" id="KW-0472">Membrane</keyword>
<feature type="transmembrane region" description="Helical" evidence="1">
    <location>
        <begin position="61"/>
        <end position="83"/>
    </location>
</feature>
<gene>
    <name evidence="3" type="primary">LOC108563024</name>
</gene>
<keyword evidence="2" id="KW-1185">Reference proteome</keyword>
<proteinExistence type="predicted"/>
<accession>A0ABM1MR57</accession>
<keyword evidence="1" id="KW-1133">Transmembrane helix</keyword>
<evidence type="ECO:0000313" key="2">
    <source>
        <dbReference type="Proteomes" id="UP000695000"/>
    </source>
</evidence>
<organism evidence="2 3">
    <name type="scientific">Nicrophorus vespilloides</name>
    <name type="common">Boreal carrion beetle</name>
    <dbReference type="NCBI Taxonomy" id="110193"/>
    <lineage>
        <taxon>Eukaryota</taxon>
        <taxon>Metazoa</taxon>
        <taxon>Ecdysozoa</taxon>
        <taxon>Arthropoda</taxon>
        <taxon>Hexapoda</taxon>
        <taxon>Insecta</taxon>
        <taxon>Pterygota</taxon>
        <taxon>Neoptera</taxon>
        <taxon>Endopterygota</taxon>
        <taxon>Coleoptera</taxon>
        <taxon>Polyphaga</taxon>
        <taxon>Staphyliniformia</taxon>
        <taxon>Silphidae</taxon>
        <taxon>Nicrophorinae</taxon>
        <taxon>Nicrophorus</taxon>
    </lineage>
</organism>
<sequence>MIKCWRTRECLKMVLIENCFCCSLAIAAGFLAVYLLITYLIAFAFELLWILEASVLLPTPAILLCAGYFALALFAALLIHGLATKNTLCLISWMFAVTVLTFPEAGMVIYMSIQYWRIESLYGVTELACWFARILANVIEIIIVQSLYAAWKEEELVAKRLRDLSLQAVTIPRDTSLNQLNSQYYQNNGYQSSVEQLNVIGLKRASSTPQIWGGNVPNNYPFDSYQFCTTQSEFNASVFMPKFINDANATDQAKKAQSLMDLRGLDEKTLTSQYQPWISQSHAPSVMPPQYTLSLGRKAATKLPKFASLEDLNEVKEDGHMIRNRTGFYAQPIESFGVPIYYGPLDGPDFLIYKKQIDKLSSKNSLSNTSADDVQKYRDVAL</sequence>
<evidence type="ECO:0000313" key="3">
    <source>
        <dbReference type="RefSeq" id="XP_017777057.1"/>
    </source>
</evidence>
<feature type="transmembrane region" description="Helical" evidence="1">
    <location>
        <begin position="90"/>
        <end position="110"/>
    </location>
</feature>
<keyword evidence="1" id="KW-0812">Transmembrane</keyword>
<feature type="transmembrane region" description="Helical" evidence="1">
    <location>
        <begin position="20"/>
        <end position="41"/>
    </location>
</feature>
<dbReference type="RefSeq" id="XP_017777057.1">
    <property type="nucleotide sequence ID" value="XM_017921568.1"/>
</dbReference>